<dbReference type="InterPro" id="IPR003830">
    <property type="entry name" value="ComA_synth"/>
</dbReference>
<dbReference type="OrthoDB" id="7809088at2"/>
<dbReference type="InterPro" id="IPR013785">
    <property type="entry name" value="Aldolase_TIM"/>
</dbReference>
<evidence type="ECO:0000313" key="3">
    <source>
        <dbReference type="Proteomes" id="UP000198553"/>
    </source>
</evidence>
<dbReference type="Pfam" id="PF02679">
    <property type="entry name" value="ComA"/>
    <property type="match status" value="1"/>
</dbReference>
<keyword evidence="3" id="KW-1185">Reference proteome</keyword>
<dbReference type="STRING" id="930146.SAMN05192533_110181"/>
<reference evidence="3" key="1">
    <citation type="submission" date="2016-10" db="EMBL/GenBank/DDBJ databases">
        <authorList>
            <person name="Varghese N."/>
            <person name="Submissions S."/>
        </authorList>
    </citation>
    <scope>NUCLEOTIDE SEQUENCE [LARGE SCALE GENOMIC DNA]</scope>
    <source>
        <strain evidence="3">B48,IBRC-M 10115,DSM 25386,CECT 8001</strain>
    </source>
</reference>
<organism evidence="2 3">
    <name type="scientific">Mesobacillus persicus</name>
    <dbReference type="NCBI Taxonomy" id="930146"/>
    <lineage>
        <taxon>Bacteria</taxon>
        <taxon>Bacillati</taxon>
        <taxon>Bacillota</taxon>
        <taxon>Bacilli</taxon>
        <taxon>Bacillales</taxon>
        <taxon>Bacillaceae</taxon>
        <taxon>Mesobacillus</taxon>
    </lineage>
</organism>
<dbReference type="PANTHER" id="PTHR48413">
    <property type="match status" value="1"/>
</dbReference>
<dbReference type="AlphaFoldDB" id="A0A1H8F221"/>
<gene>
    <name evidence="2" type="ORF">SAMN05192533_110181</name>
</gene>
<name>A0A1H8F221_9BACI</name>
<dbReference type="InterPro" id="IPR036112">
    <property type="entry name" value="ComA_synth_sf"/>
</dbReference>
<dbReference type="Gene3D" id="3.20.20.70">
    <property type="entry name" value="Aldolase class I"/>
    <property type="match status" value="1"/>
</dbReference>
<dbReference type="EMBL" id="FOBW01000010">
    <property type="protein sequence ID" value="SEN25434.1"/>
    <property type="molecule type" value="Genomic_DNA"/>
</dbReference>
<protein>
    <submittedName>
        <fullName evidence="2">Phosphosulfolactate synthase</fullName>
    </submittedName>
</protein>
<comment type="similarity">
    <text evidence="1">Belongs to the phosphosulfolactate synthase family.</text>
</comment>
<evidence type="ECO:0000256" key="1">
    <source>
        <dbReference type="ARBA" id="ARBA00010424"/>
    </source>
</evidence>
<sequence length="261" mass="29588">MEFLKLPKRTTGDRSYGLTSIADFGTPVGRLISILDDYSHIIDIAKMGIGSAYITPNIQQKIDLYKEYQIKPYCGGTLFEKCYQQNKITEYLAYLKKLGIEWIEVSNGTLDIPLEERLTIIERAKEDFHVIAEVGSKDCDLDMSISEWQEEIQIFLEAGCEYVITEGRDSGTSGIYEKSGQIKSELIDELIKGIDPKKIIFEAPTAKHQMFFINQIGPNVNLGNVKLDDVLTLEAQRNGLRSETFYLEEQNANYINQAPAH</sequence>
<dbReference type="PANTHER" id="PTHR48413:SF1">
    <property type="entry name" value="PROTEIN HEAT-STRESS-ASSOCIATED 32"/>
    <property type="match status" value="1"/>
</dbReference>
<dbReference type="RefSeq" id="WP_090747351.1">
    <property type="nucleotide sequence ID" value="NZ_FOBW01000010.1"/>
</dbReference>
<dbReference type="Proteomes" id="UP000198553">
    <property type="component" value="Unassembled WGS sequence"/>
</dbReference>
<proteinExistence type="inferred from homology"/>
<dbReference type="SUPFAM" id="SSF102110">
    <property type="entry name" value="(2r)-phospho-3-sulfolactate synthase ComA"/>
    <property type="match status" value="1"/>
</dbReference>
<accession>A0A1H8F221</accession>
<evidence type="ECO:0000313" key="2">
    <source>
        <dbReference type="EMBL" id="SEN25434.1"/>
    </source>
</evidence>